<evidence type="ECO:0000313" key="8">
    <source>
        <dbReference type="Proteomes" id="UP000830583"/>
    </source>
</evidence>
<dbReference type="RefSeq" id="WP_248434985.1">
    <property type="nucleotide sequence ID" value="NZ_CP096205.1"/>
</dbReference>
<dbReference type="EMBL" id="CP096205">
    <property type="protein sequence ID" value="UPQ79667.1"/>
    <property type="molecule type" value="Genomic_DNA"/>
</dbReference>
<feature type="transmembrane region" description="Helical" evidence="5">
    <location>
        <begin position="338"/>
        <end position="356"/>
    </location>
</feature>
<evidence type="ECO:0000256" key="4">
    <source>
        <dbReference type="ARBA" id="ARBA00023136"/>
    </source>
</evidence>
<name>A0ABY4KFS7_9FLAO</name>
<sequence>MVQEHQMQPKLVEIKFEKMFLKASALFLQNKLLLYTIYGIIFSYFYNLPVIKYSVTGDNEFRIYDVLGIFILYNYFKYFPLINFVIKKVLIFKLLRRFMIWGCITMILTLFFHIIYDKLLSFLQVVLYMYHFWVFYLTAVFFYIFCLDKKNAKNIIYFILVLSIASCTLIILQNLGIVNFLWSEAYNNAYEGFLSGTLGPNKIVTGMTSLFVLSLCFGLLLEKHYTINKLFVFFVLFINIYIIIVSGSRTTYVGLIVIGLFFALRSPLRFIISVSFLSFLFVFALSSNPALQKTLDDTLQKRIFGKTKVFENEDSELTDAYEDLGAGRDKLTKNNFTYLLENPMIVPFGTGFVNHFNKTYGKSAHNMYLQSIRETGLVGFFLYFGWLVSYLFIRFDKFNGFSIALQGLIYAMLITLFFGEHLYIYRPLFGLLGLFLIITSIFVSSLHKFEMKS</sequence>
<evidence type="ECO:0000259" key="6">
    <source>
        <dbReference type="Pfam" id="PF04932"/>
    </source>
</evidence>
<dbReference type="InterPro" id="IPR007016">
    <property type="entry name" value="O-antigen_ligase-rel_domated"/>
</dbReference>
<gene>
    <name evidence="7" type="ORF">M0M57_02240</name>
</gene>
<keyword evidence="7" id="KW-0436">Ligase</keyword>
<evidence type="ECO:0000256" key="3">
    <source>
        <dbReference type="ARBA" id="ARBA00022989"/>
    </source>
</evidence>
<evidence type="ECO:0000256" key="5">
    <source>
        <dbReference type="SAM" id="Phobius"/>
    </source>
</evidence>
<feature type="transmembrane region" description="Helical" evidence="5">
    <location>
        <begin position="98"/>
        <end position="116"/>
    </location>
</feature>
<feature type="transmembrane region" description="Helical" evidence="5">
    <location>
        <begin position="20"/>
        <end position="46"/>
    </location>
</feature>
<dbReference type="PANTHER" id="PTHR37422:SF13">
    <property type="entry name" value="LIPOPOLYSACCHARIDE BIOSYNTHESIS PROTEIN PA4999-RELATED"/>
    <property type="match status" value="1"/>
</dbReference>
<feature type="transmembrane region" description="Helical" evidence="5">
    <location>
        <begin position="122"/>
        <end position="145"/>
    </location>
</feature>
<keyword evidence="4 5" id="KW-0472">Membrane</keyword>
<feature type="transmembrane region" description="Helical" evidence="5">
    <location>
        <begin position="233"/>
        <end position="264"/>
    </location>
</feature>
<feature type="transmembrane region" description="Helical" evidence="5">
    <location>
        <begin position="66"/>
        <end position="86"/>
    </location>
</feature>
<organism evidence="7 8">
    <name type="scientific">Flavobacterium azooxidireducens</name>
    <dbReference type="NCBI Taxonomy" id="1871076"/>
    <lineage>
        <taxon>Bacteria</taxon>
        <taxon>Pseudomonadati</taxon>
        <taxon>Bacteroidota</taxon>
        <taxon>Flavobacteriia</taxon>
        <taxon>Flavobacteriales</taxon>
        <taxon>Flavobacteriaceae</taxon>
        <taxon>Flavobacterium</taxon>
    </lineage>
</organism>
<dbReference type="InterPro" id="IPR051533">
    <property type="entry name" value="WaaL-like"/>
</dbReference>
<feature type="transmembrane region" description="Helical" evidence="5">
    <location>
        <begin position="203"/>
        <end position="221"/>
    </location>
</feature>
<keyword evidence="2 5" id="KW-0812">Transmembrane</keyword>
<dbReference type="Pfam" id="PF04932">
    <property type="entry name" value="Wzy_C"/>
    <property type="match status" value="1"/>
</dbReference>
<dbReference type="PANTHER" id="PTHR37422">
    <property type="entry name" value="TEICHURONIC ACID BIOSYNTHESIS PROTEIN TUAE"/>
    <property type="match status" value="1"/>
</dbReference>
<protein>
    <submittedName>
        <fullName evidence="7">O-antigen ligase family protein</fullName>
    </submittedName>
</protein>
<evidence type="ECO:0000256" key="1">
    <source>
        <dbReference type="ARBA" id="ARBA00004141"/>
    </source>
</evidence>
<dbReference type="Proteomes" id="UP000830583">
    <property type="component" value="Chromosome"/>
</dbReference>
<feature type="transmembrane region" description="Helical" evidence="5">
    <location>
        <begin position="270"/>
        <end position="291"/>
    </location>
</feature>
<accession>A0ABY4KFS7</accession>
<evidence type="ECO:0000256" key="2">
    <source>
        <dbReference type="ARBA" id="ARBA00022692"/>
    </source>
</evidence>
<dbReference type="GO" id="GO:0016874">
    <property type="term" value="F:ligase activity"/>
    <property type="evidence" value="ECO:0007669"/>
    <property type="project" value="UniProtKB-KW"/>
</dbReference>
<feature type="transmembrane region" description="Helical" evidence="5">
    <location>
        <begin position="424"/>
        <end position="446"/>
    </location>
</feature>
<reference evidence="7" key="1">
    <citation type="submission" date="2022-04" db="EMBL/GenBank/DDBJ databases">
        <title>Consumption of N2O by Flavobacterium azooxidireducens sp. nov. isolated from Decomposing Leaf Litter of Phragmites australis (Cav.).</title>
        <authorList>
            <person name="Behrendt U."/>
            <person name="Spanner T."/>
            <person name="Augustin J."/>
            <person name="Horn M.A."/>
            <person name="Kolb S."/>
            <person name="Ulrich A."/>
        </authorList>
    </citation>
    <scope>NUCLEOTIDE SEQUENCE</scope>
    <source>
        <strain evidence="7">IGB 4-14</strain>
    </source>
</reference>
<comment type="subcellular location">
    <subcellularLocation>
        <location evidence="1">Membrane</location>
        <topology evidence="1">Multi-pass membrane protein</topology>
    </subcellularLocation>
</comment>
<feature type="transmembrane region" description="Helical" evidence="5">
    <location>
        <begin position="376"/>
        <end position="393"/>
    </location>
</feature>
<proteinExistence type="predicted"/>
<feature type="transmembrane region" description="Helical" evidence="5">
    <location>
        <begin position="400"/>
        <end position="418"/>
    </location>
</feature>
<keyword evidence="3 5" id="KW-1133">Transmembrane helix</keyword>
<feature type="transmembrane region" description="Helical" evidence="5">
    <location>
        <begin position="157"/>
        <end position="183"/>
    </location>
</feature>
<evidence type="ECO:0000313" key="7">
    <source>
        <dbReference type="EMBL" id="UPQ79667.1"/>
    </source>
</evidence>
<feature type="domain" description="O-antigen ligase-related" evidence="6">
    <location>
        <begin position="234"/>
        <end position="384"/>
    </location>
</feature>
<keyword evidence="8" id="KW-1185">Reference proteome</keyword>